<comment type="caution">
    <text evidence="3">The sequence shown here is derived from an EMBL/GenBank/DDBJ whole genome shotgun (WGS) entry which is preliminary data.</text>
</comment>
<evidence type="ECO:0000313" key="3">
    <source>
        <dbReference type="EMBL" id="OGM19598.1"/>
    </source>
</evidence>
<dbReference type="Proteomes" id="UP000178446">
    <property type="component" value="Unassembled WGS sequence"/>
</dbReference>
<dbReference type="PROSITE" id="PS51084">
    <property type="entry name" value="HIT_2"/>
    <property type="match status" value="1"/>
</dbReference>
<feature type="domain" description="HIT" evidence="2">
    <location>
        <begin position="1"/>
        <end position="107"/>
    </location>
</feature>
<protein>
    <recommendedName>
        <fullName evidence="2">HIT domain-containing protein</fullName>
    </recommendedName>
</protein>
<dbReference type="Gene3D" id="3.30.428.10">
    <property type="entry name" value="HIT-like"/>
    <property type="match status" value="1"/>
</dbReference>
<reference evidence="3 4" key="1">
    <citation type="journal article" date="2016" name="Nat. Commun.">
        <title>Thousands of microbial genomes shed light on interconnected biogeochemical processes in an aquifer system.</title>
        <authorList>
            <person name="Anantharaman K."/>
            <person name="Brown C.T."/>
            <person name="Hug L.A."/>
            <person name="Sharon I."/>
            <person name="Castelle C.J."/>
            <person name="Probst A.J."/>
            <person name="Thomas B.C."/>
            <person name="Singh A."/>
            <person name="Wilkins M.J."/>
            <person name="Karaoz U."/>
            <person name="Brodie E.L."/>
            <person name="Williams K.H."/>
            <person name="Hubbard S.S."/>
            <person name="Banfield J.F."/>
        </authorList>
    </citation>
    <scope>NUCLEOTIDE SEQUENCE [LARGE SCALE GENOMIC DNA]</scope>
</reference>
<accession>A0A1F7XYV5</accession>
<dbReference type="AlphaFoldDB" id="A0A1F7XYV5"/>
<organism evidence="3 4">
    <name type="scientific">Candidatus Woesebacteria bacterium RIFCSPHIGHO2_01_FULL_37_10</name>
    <dbReference type="NCBI Taxonomy" id="1802489"/>
    <lineage>
        <taxon>Bacteria</taxon>
        <taxon>Candidatus Woeseibacteriota</taxon>
    </lineage>
</organism>
<dbReference type="SUPFAM" id="SSF54197">
    <property type="entry name" value="HIT-like"/>
    <property type="match status" value="1"/>
</dbReference>
<dbReference type="EMBL" id="MGGB01000006">
    <property type="protein sequence ID" value="OGM19598.1"/>
    <property type="molecule type" value="Genomic_DNA"/>
</dbReference>
<evidence type="ECO:0000259" key="2">
    <source>
        <dbReference type="PROSITE" id="PS51084"/>
    </source>
</evidence>
<gene>
    <name evidence="3" type="ORF">A2685_01280</name>
</gene>
<dbReference type="InterPro" id="IPR011146">
    <property type="entry name" value="HIT-like"/>
</dbReference>
<dbReference type="InterPro" id="IPR036265">
    <property type="entry name" value="HIT-like_sf"/>
</dbReference>
<evidence type="ECO:0000256" key="1">
    <source>
        <dbReference type="PROSITE-ProRule" id="PRU00464"/>
    </source>
</evidence>
<feature type="short sequence motif" description="Histidine triad motif" evidence="1">
    <location>
        <begin position="92"/>
        <end position="96"/>
    </location>
</feature>
<sequence length="145" mass="17215">MKRTKKTHPDLIFETKHWEVYLNPDQYCLGRSVVVAKRDVGSMSDLKEEEWIDFAKLVKRFESGFKEAFGATMFNWTCLMNNAYQSLPPNPHVHWHFRPRYAKSVKFEGIKFDDKEFGHHYAKGTDFEVPEKVFLKIIKRIKESL</sequence>
<proteinExistence type="predicted"/>
<dbReference type="Pfam" id="PF01230">
    <property type="entry name" value="HIT"/>
    <property type="match status" value="1"/>
</dbReference>
<name>A0A1F7XYV5_9BACT</name>
<evidence type="ECO:0000313" key="4">
    <source>
        <dbReference type="Proteomes" id="UP000178446"/>
    </source>
</evidence>
<dbReference type="GO" id="GO:0003824">
    <property type="term" value="F:catalytic activity"/>
    <property type="evidence" value="ECO:0007669"/>
    <property type="project" value="InterPro"/>
</dbReference>